<sequence>MEGLAAAASCIGVVSLAIQLVDTVERIHHFFQKVIETPKELQRLKDLLEQLELILQSVWVVFKEEHSKGHGVTVFSKSIFKALVTCQKDLKILEGFIQNAKSVDKGKGKVSRALGSLKFATKEEDIKEFELHLQHALTTLNLTMTANMSHVQNRNTNRIISTLESIVTKQIALLRCDITSTTKDLEIYPRVNDRMEATKRYNPGSRSTSLQVSRRQSTATSSYETPLGTIYVRQRNAAISFNQDYECSTNNTFTRTERTWSFFPTFLSYCIRLQHRSYESILPSLQTLPRIMESSHPIYSICGRGDCVAFQAYLSSNPGFSPFAVDPSGHGLLHLAVICEQYDLCKLLLDLGLRSTSAIDCDGNEALWALRFQNPKVWRSPKSILRLFVSRDPDSVERSGLLFWTEYRVDEFEYIVEDWVTRDNVNLFEDSPLLCALRSIKADEDYLNWQYYLDRKYGPDPQYCLDRGYPLDGVYPLNRQYHLEWEKLLEQWKMAIRRLVRLGADIHQQADTSRLRLLYEILATARTPFDSQDLFEIWLDVLSSSDIDVAHYLKIELDFHHKASPFIEDLETRPRRIIFDITGRPRLYWDWWIDPQSPAYEVLEEFKYFGPTAHNPCENSWLATGGYEENAPFVYYQFYEKMVSKDATIYYVEKPEHIVAQRRFEKRMHKKAVKLAKAQGLCMKVPRLPGAWIE</sequence>
<dbReference type="STRING" id="857342.A0A2T3B9V4"/>
<proteinExistence type="predicted"/>
<accession>A0A2T3B9V4</accession>
<dbReference type="GeneID" id="36571416"/>
<evidence type="ECO:0000313" key="3">
    <source>
        <dbReference type="Proteomes" id="UP000241818"/>
    </source>
</evidence>
<dbReference type="Proteomes" id="UP000241818">
    <property type="component" value="Unassembled WGS sequence"/>
</dbReference>
<dbReference type="SUPFAM" id="SSF48403">
    <property type="entry name" value="Ankyrin repeat"/>
    <property type="match status" value="1"/>
</dbReference>
<dbReference type="AlphaFoldDB" id="A0A2T3B9V4"/>
<dbReference type="RefSeq" id="XP_024723706.1">
    <property type="nucleotide sequence ID" value="XM_024863335.1"/>
</dbReference>
<name>A0A2T3B9V4_AMORE</name>
<evidence type="ECO:0008006" key="4">
    <source>
        <dbReference type="Google" id="ProtNLM"/>
    </source>
</evidence>
<evidence type="ECO:0000313" key="2">
    <source>
        <dbReference type="EMBL" id="PSS25107.1"/>
    </source>
</evidence>
<dbReference type="InterPro" id="IPR036770">
    <property type="entry name" value="Ankyrin_rpt-contain_sf"/>
</dbReference>
<keyword evidence="3" id="KW-1185">Reference proteome</keyword>
<dbReference type="InParanoid" id="A0A2T3B9V4"/>
<dbReference type="OrthoDB" id="539213at2759"/>
<dbReference type="Gene3D" id="1.25.40.20">
    <property type="entry name" value="Ankyrin repeat-containing domain"/>
    <property type="match status" value="1"/>
</dbReference>
<organism evidence="2 3">
    <name type="scientific">Amorphotheca resinae ATCC 22711</name>
    <dbReference type="NCBI Taxonomy" id="857342"/>
    <lineage>
        <taxon>Eukaryota</taxon>
        <taxon>Fungi</taxon>
        <taxon>Dikarya</taxon>
        <taxon>Ascomycota</taxon>
        <taxon>Pezizomycotina</taxon>
        <taxon>Leotiomycetes</taxon>
        <taxon>Helotiales</taxon>
        <taxon>Amorphothecaceae</taxon>
        <taxon>Amorphotheca</taxon>
    </lineage>
</organism>
<reference evidence="2 3" key="1">
    <citation type="journal article" date="2018" name="New Phytol.">
        <title>Comparative genomics and transcriptomics depict ericoid mycorrhizal fungi as versatile saprotrophs and plant mutualists.</title>
        <authorList>
            <person name="Martino E."/>
            <person name="Morin E."/>
            <person name="Grelet G.A."/>
            <person name="Kuo A."/>
            <person name="Kohler A."/>
            <person name="Daghino S."/>
            <person name="Barry K.W."/>
            <person name="Cichocki N."/>
            <person name="Clum A."/>
            <person name="Dockter R.B."/>
            <person name="Hainaut M."/>
            <person name="Kuo R.C."/>
            <person name="LaButti K."/>
            <person name="Lindahl B.D."/>
            <person name="Lindquist E.A."/>
            <person name="Lipzen A."/>
            <person name="Khouja H.R."/>
            <person name="Magnuson J."/>
            <person name="Murat C."/>
            <person name="Ohm R.A."/>
            <person name="Singer S.W."/>
            <person name="Spatafora J.W."/>
            <person name="Wang M."/>
            <person name="Veneault-Fourrey C."/>
            <person name="Henrissat B."/>
            <person name="Grigoriev I.V."/>
            <person name="Martin F.M."/>
            <person name="Perotto S."/>
        </authorList>
    </citation>
    <scope>NUCLEOTIDE SEQUENCE [LARGE SCALE GENOMIC DNA]</scope>
    <source>
        <strain evidence="2 3">ATCC 22711</strain>
    </source>
</reference>
<gene>
    <name evidence="2" type="ORF">M430DRAFT_15840</name>
</gene>
<protein>
    <recommendedName>
        <fullName evidence="4">NACHT-NTPase and P-loop NTPases N-terminal domain-containing protein</fullName>
    </recommendedName>
</protein>
<feature type="region of interest" description="Disordered" evidence="1">
    <location>
        <begin position="199"/>
        <end position="221"/>
    </location>
</feature>
<dbReference type="EMBL" id="KZ679007">
    <property type="protein sequence ID" value="PSS25107.1"/>
    <property type="molecule type" value="Genomic_DNA"/>
</dbReference>
<evidence type="ECO:0000256" key="1">
    <source>
        <dbReference type="SAM" id="MobiDB-lite"/>
    </source>
</evidence>
<feature type="compositionally biased region" description="Polar residues" evidence="1">
    <location>
        <begin position="204"/>
        <end position="221"/>
    </location>
</feature>